<keyword evidence="1" id="KW-0732">Signal</keyword>
<keyword evidence="4" id="KW-1133">Transmembrane helix</keyword>
<reference evidence="5 6" key="1">
    <citation type="submission" date="2019-07" db="EMBL/GenBank/DDBJ databases">
        <title>Genomics analysis of Aphanomyces spp. identifies a new class of oomycete effector associated with host adaptation.</title>
        <authorList>
            <person name="Gaulin E."/>
        </authorList>
    </citation>
    <scope>NUCLEOTIDE SEQUENCE [LARGE SCALE GENOMIC DNA]</scope>
    <source>
        <strain evidence="5 6">ATCC 201684</strain>
    </source>
</reference>
<dbReference type="InterPro" id="IPR029052">
    <property type="entry name" value="Metallo-depent_PP-like"/>
</dbReference>
<gene>
    <name evidence="5" type="ORF">Ae201684_002798</name>
</gene>
<dbReference type="Gene3D" id="3.60.21.10">
    <property type="match status" value="1"/>
</dbReference>
<keyword evidence="4" id="KW-0472">Membrane</keyword>
<comment type="caution">
    <text evidence="5">The sequence shown here is derived from an EMBL/GenBank/DDBJ whole genome shotgun (WGS) entry which is preliminary data.</text>
</comment>
<dbReference type="Proteomes" id="UP000481153">
    <property type="component" value="Unassembled WGS sequence"/>
</dbReference>
<evidence type="ECO:0000313" key="5">
    <source>
        <dbReference type="EMBL" id="KAF0742126.1"/>
    </source>
</evidence>
<dbReference type="InterPro" id="IPR051558">
    <property type="entry name" value="Metallophosphoesterase_PAP"/>
</dbReference>
<proteinExistence type="predicted"/>
<feature type="region of interest" description="Disordered" evidence="3">
    <location>
        <begin position="277"/>
        <end position="299"/>
    </location>
</feature>
<name>A0A6G0XPD5_9STRA</name>
<keyword evidence="4" id="KW-0812">Transmembrane</keyword>
<sequence length="299" mass="33615">MSLSPKPPRHLFRYLRQIQSNRQRVQVIILDESLFVSADNCDNITTVCPSLDAIQACDDQLRWLNETLANSPAQWLFVAGDRPLCYTDHNGPYDYVQSTLVPLLEAHHVDAYFGLTDFVSQVLRHPFGPSHPLVEYTYASAAPIHYMDMIPTCNPVFRAPAGNATYTQHLLSESKMDVTIFNSDGIPIYHTSQDRQRKSFETHSDGAGYVPWLAVAAVGFTITVATFYGLKFKGKRFDSEYASPSICCWYWNNRRLSKHTSGVASMAQVQATSVNASEDEFSISSDEEEEVEIRDGQAI</sequence>
<feature type="compositionally biased region" description="Acidic residues" evidence="3">
    <location>
        <begin position="277"/>
        <end position="292"/>
    </location>
</feature>
<evidence type="ECO:0000256" key="4">
    <source>
        <dbReference type="SAM" id="Phobius"/>
    </source>
</evidence>
<evidence type="ECO:0000256" key="2">
    <source>
        <dbReference type="ARBA" id="ARBA00022801"/>
    </source>
</evidence>
<evidence type="ECO:0008006" key="7">
    <source>
        <dbReference type="Google" id="ProtNLM"/>
    </source>
</evidence>
<dbReference type="SUPFAM" id="SSF56300">
    <property type="entry name" value="Metallo-dependent phosphatases"/>
    <property type="match status" value="1"/>
</dbReference>
<dbReference type="PANTHER" id="PTHR10161:SF14">
    <property type="entry name" value="TARTRATE-RESISTANT ACID PHOSPHATASE TYPE 5"/>
    <property type="match status" value="1"/>
</dbReference>
<dbReference type="GO" id="GO:0016787">
    <property type="term" value="F:hydrolase activity"/>
    <property type="evidence" value="ECO:0007669"/>
    <property type="project" value="UniProtKB-KW"/>
</dbReference>
<evidence type="ECO:0000256" key="1">
    <source>
        <dbReference type="ARBA" id="ARBA00022729"/>
    </source>
</evidence>
<evidence type="ECO:0000256" key="3">
    <source>
        <dbReference type="SAM" id="MobiDB-lite"/>
    </source>
</evidence>
<keyword evidence="2" id="KW-0378">Hydrolase</keyword>
<keyword evidence="6" id="KW-1185">Reference proteome</keyword>
<dbReference type="VEuPathDB" id="FungiDB:AeMF1_000210"/>
<dbReference type="EMBL" id="VJMJ01000030">
    <property type="protein sequence ID" value="KAF0742126.1"/>
    <property type="molecule type" value="Genomic_DNA"/>
</dbReference>
<accession>A0A6G0XPD5</accession>
<evidence type="ECO:0000313" key="6">
    <source>
        <dbReference type="Proteomes" id="UP000481153"/>
    </source>
</evidence>
<feature type="transmembrane region" description="Helical" evidence="4">
    <location>
        <begin position="209"/>
        <end position="230"/>
    </location>
</feature>
<dbReference type="PANTHER" id="PTHR10161">
    <property type="entry name" value="TARTRATE-RESISTANT ACID PHOSPHATASE TYPE 5"/>
    <property type="match status" value="1"/>
</dbReference>
<protein>
    <recommendedName>
        <fullName evidence="7">PhoD-like phosphatase metallophosphatase domain-containing protein</fullName>
    </recommendedName>
</protein>
<dbReference type="AlphaFoldDB" id="A0A6G0XPD5"/>
<organism evidence="5 6">
    <name type="scientific">Aphanomyces euteiches</name>
    <dbReference type="NCBI Taxonomy" id="100861"/>
    <lineage>
        <taxon>Eukaryota</taxon>
        <taxon>Sar</taxon>
        <taxon>Stramenopiles</taxon>
        <taxon>Oomycota</taxon>
        <taxon>Saprolegniomycetes</taxon>
        <taxon>Saprolegniales</taxon>
        <taxon>Verrucalvaceae</taxon>
        <taxon>Aphanomyces</taxon>
    </lineage>
</organism>